<dbReference type="InterPro" id="IPR027417">
    <property type="entry name" value="P-loop_NTPase"/>
</dbReference>
<dbReference type="AlphaFoldDB" id="A0A7H0VHY3"/>
<name>A0A7H0VHY3_9FLAO</name>
<dbReference type="InterPro" id="IPR051782">
    <property type="entry name" value="ABC_Transporter_VariousFunc"/>
</dbReference>
<evidence type="ECO:0000313" key="6">
    <source>
        <dbReference type="Proteomes" id="UP000516305"/>
    </source>
</evidence>
<organism evidence="5 6">
    <name type="scientific">Croceimicrobium hydrocarbonivorans</name>
    <dbReference type="NCBI Taxonomy" id="2761580"/>
    <lineage>
        <taxon>Bacteria</taxon>
        <taxon>Pseudomonadati</taxon>
        <taxon>Bacteroidota</taxon>
        <taxon>Flavobacteriia</taxon>
        <taxon>Flavobacteriales</taxon>
        <taxon>Owenweeksiaceae</taxon>
        <taxon>Croceimicrobium</taxon>
    </lineage>
</organism>
<proteinExistence type="predicted"/>
<dbReference type="PROSITE" id="PS00211">
    <property type="entry name" value="ABC_TRANSPORTER_1"/>
    <property type="match status" value="1"/>
</dbReference>
<dbReference type="GO" id="GO:0016887">
    <property type="term" value="F:ATP hydrolysis activity"/>
    <property type="evidence" value="ECO:0007669"/>
    <property type="project" value="InterPro"/>
</dbReference>
<sequence length="206" mass="23210">MKLEYRKAGRRFPGQIVFQNLDLEIEAGSHWAILGANGSGKSTFLKTAFGALSLSEGSLQHSIDGQTVDMQSAALNIAYAAPYFELIEELTVLEFLKTAQGFRTFKNQLGPQDIVQKAMLEEAAKRKIRFLSSGMKQRLKLCLALFSEAKLIILDEPTSNLDRAGVQWFRDLLENEIEDRSLLIGTNYNEDEGFLCDQHLRVTDYQ</sequence>
<dbReference type="PANTHER" id="PTHR42939:SF1">
    <property type="entry name" value="ABC TRANSPORTER ATP-BINDING PROTEIN ALBC-RELATED"/>
    <property type="match status" value="1"/>
</dbReference>
<dbReference type="PANTHER" id="PTHR42939">
    <property type="entry name" value="ABC TRANSPORTER ATP-BINDING PROTEIN ALBC-RELATED"/>
    <property type="match status" value="1"/>
</dbReference>
<evidence type="ECO:0000256" key="2">
    <source>
        <dbReference type="ARBA" id="ARBA00022741"/>
    </source>
</evidence>
<dbReference type="RefSeq" id="WP_210759858.1">
    <property type="nucleotide sequence ID" value="NZ_CP060139.1"/>
</dbReference>
<dbReference type="Pfam" id="PF00005">
    <property type="entry name" value="ABC_tran"/>
    <property type="match status" value="1"/>
</dbReference>
<keyword evidence="2" id="KW-0547">Nucleotide-binding</keyword>
<dbReference type="SUPFAM" id="SSF52540">
    <property type="entry name" value="P-loop containing nucleoside triphosphate hydrolases"/>
    <property type="match status" value="1"/>
</dbReference>
<keyword evidence="3 5" id="KW-0067">ATP-binding</keyword>
<keyword evidence="1" id="KW-0813">Transport</keyword>
<evidence type="ECO:0000256" key="3">
    <source>
        <dbReference type="ARBA" id="ARBA00022840"/>
    </source>
</evidence>
<accession>A0A7H0VHY3</accession>
<evidence type="ECO:0000313" key="5">
    <source>
        <dbReference type="EMBL" id="QNR25331.1"/>
    </source>
</evidence>
<dbReference type="EMBL" id="CP060139">
    <property type="protein sequence ID" value="QNR25331.1"/>
    <property type="molecule type" value="Genomic_DNA"/>
</dbReference>
<dbReference type="PROSITE" id="PS50893">
    <property type="entry name" value="ABC_TRANSPORTER_2"/>
    <property type="match status" value="1"/>
</dbReference>
<dbReference type="Proteomes" id="UP000516305">
    <property type="component" value="Chromosome"/>
</dbReference>
<gene>
    <name evidence="5" type="ORF">H4K34_05685</name>
</gene>
<dbReference type="SMART" id="SM00382">
    <property type="entry name" value="AAA"/>
    <property type="match status" value="1"/>
</dbReference>
<dbReference type="GO" id="GO:0005524">
    <property type="term" value="F:ATP binding"/>
    <property type="evidence" value="ECO:0007669"/>
    <property type="project" value="UniProtKB-KW"/>
</dbReference>
<keyword evidence="6" id="KW-1185">Reference proteome</keyword>
<dbReference type="InterPro" id="IPR017871">
    <property type="entry name" value="ABC_transporter-like_CS"/>
</dbReference>
<dbReference type="InterPro" id="IPR003439">
    <property type="entry name" value="ABC_transporter-like_ATP-bd"/>
</dbReference>
<dbReference type="Gene3D" id="3.40.50.300">
    <property type="entry name" value="P-loop containing nucleotide triphosphate hydrolases"/>
    <property type="match status" value="1"/>
</dbReference>
<evidence type="ECO:0000259" key="4">
    <source>
        <dbReference type="PROSITE" id="PS50893"/>
    </source>
</evidence>
<dbReference type="InterPro" id="IPR003593">
    <property type="entry name" value="AAA+_ATPase"/>
</dbReference>
<dbReference type="KEGG" id="chyd:H4K34_05685"/>
<protein>
    <submittedName>
        <fullName evidence="5">ABC transporter ATP-binding protein</fullName>
    </submittedName>
</protein>
<reference evidence="5 6" key="1">
    <citation type="submission" date="2020-08" db="EMBL/GenBank/DDBJ databases">
        <title>Croceimicrobium hydrocarbonivorans gen. nov., sp. nov., a novel marine bacterium isolated from a bacterial consortium that degrades polyethylene terephthalate.</title>
        <authorList>
            <person name="Liu R."/>
        </authorList>
    </citation>
    <scope>NUCLEOTIDE SEQUENCE [LARGE SCALE GENOMIC DNA]</scope>
    <source>
        <strain evidence="5 6">A20-9</strain>
    </source>
</reference>
<evidence type="ECO:0000256" key="1">
    <source>
        <dbReference type="ARBA" id="ARBA00022448"/>
    </source>
</evidence>
<feature type="domain" description="ABC transporter" evidence="4">
    <location>
        <begin position="3"/>
        <end position="206"/>
    </location>
</feature>